<dbReference type="Proteomes" id="UP001521150">
    <property type="component" value="Unassembled WGS sequence"/>
</dbReference>
<name>A0ABS8ZCX9_9PSEU</name>
<keyword evidence="2" id="KW-1282">Carboxysome</keyword>
<sequence length="82" mass="8208">MILGKVIGRAWSDRQVPALAGHRFLLVNDLTAGTTTVAVDLLDVGVGVTVLVATDEAAAAASGVSSVDAAVVALVSDYEEGA</sequence>
<keyword evidence="5" id="KW-1185">Reference proteome</keyword>
<evidence type="ECO:0000256" key="3">
    <source>
        <dbReference type="ARBA" id="ARBA00024446"/>
    </source>
</evidence>
<evidence type="ECO:0000313" key="5">
    <source>
        <dbReference type="Proteomes" id="UP001521150"/>
    </source>
</evidence>
<keyword evidence="3" id="KW-1283">Bacterial microcompartment</keyword>
<evidence type="ECO:0000256" key="2">
    <source>
        <dbReference type="ARBA" id="ARBA00023669"/>
    </source>
</evidence>
<comment type="subcellular location">
    <subcellularLocation>
        <location evidence="1">Carboxysome</location>
    </subcellularLocation>
</comment>
<dbReference type="InterPro" id="IPR036677">
    <property type="entry name" value="EutN_CcmL_sf"/>
</dbReference>
<dbReference type="RefSeq" id="WP_233725902.1">
    <property type="nucleotide sequence ID" value="NZ_JAJVCN010000001.1"/>
</dbReference>
<protein>
    <submittedName>
        <fullName evidence="4">EutN/CcmL family microcompartment protein</fullName>
    </submittedName>
</protein>
<organism evidence="4 5">
    <name type="scientific">Kibdelosporangium philippinense</name>
    <dbReference type="NCBI Taxonomy" id="211113"/>
    <lineage>
        <taxon>Bacteria</taxon>
        <taxon>Bacillati</taxon>
        <taxon>Actinomycetota</taxon>
        <taxon>Actinomycetes</taxon>
        <taxon>Pseudonocardiales</taxon>
        <taxon>Pseudonocardiaceae</taxon>
        <taxon>Kibdelosporangium</taxon>
    </lineage>
</organism>
<dbReference type="Gene3D" id="2.40.50.220">
    <property type="entry name" value="EutN/Ccml"/>
    <property type="match status" value="1"/>
</dbReference>
<reference evidence="4 5" key="1">
    <citation type="submission" date="2021-12" db="EMBL/GenBank/DDBJ databases">
        <title>Genome sequence of Kibdelosporangium philippinense ATCC 49844.</title>
        <authorList>
            <person name="Fedorov E.A."/>
            <person name="Omeragic M."/>
            <person name="Shalygina K.F."/>
            <person name="Maclea K.S."/>
        </authorList>
    </citation>
    <scope>NUCLEOTIDE SEQUENCE [LARGE SCALE GENOMIC DNA]</scope>
    <source>
        <strain evidence="4 5">ATCC 49844</strain>
    </source>
</reference>
<dbReference type="PROSITE" id="PS51932">
    <property type="entry name" value="BMV"/>
    <property type="match status" value="1"/>
</dbReference>
<accession>A0ABS8ZCX9</accession>
<evidence type="ECO:0000313" key="4">
    <source>
        <dbReference type="EMBL" id="MCE7004383.1"/>
    </source>
</evidence>
<evidence type="ECO:0000256" key="1">
    <source>
        <dbReference type="ARBA" id="ARBA00023587"/>
    </source>
</evidence>
<dbReference type="InterPro" id="IPR004992">
    <property type="entry name" value="EutN_CcmL"/>
</dbReference>
<gene>
    <name evidence="4" type="ORF">LWC34_16280</name>
</gene>
<dbReference type="Pfam" id="PF03319">
    <property type="entry name" value="EutN_CcmL"/>
    <property type="match status" value="1"/>
</dbReference>
<dbReference type="EMBL" id="JAJVCN010000001">
    <property type="protein sequence ID" value="MCE7004383.1"/>
    <property type="molecule type" value="Genomic_DNA"/>
</dbReference>
<dbReference type="SUPFAM" id="SSF159133">
    <property type="entry name" value="EutN/CcmL-like"/>
    <property type="match status" value="1"/>
</dbReference>
<proteinExistence type="predicted"/>
<comment type="caution">
    <text evidence="4">The sequence shown here is derived from an EMBL/GenBank/DDBJ whole genome shotgun (WGS) entry which is preliminary data.</text>
</comment>